<dbReference type="InterPro" id="IPR035996">
    <property type="entry name" value="4pyrrol_Methylase_sf"/>
</dbReference>
<dbReference type="InterPro" id="IPR000878">
    <property type="entry name" value="4pyrrol_Mease"/>
</dbReference>
<evidence type="ECO:0000313" key="11">
    <source>
        <dbReference type="Proteomes" id="UP000266483"/>
    </source>
</evidence>
<keyword evidence="6" id="KW-0627">Porphyrin biosynthesis</keyword>
<dbReference type="PROSITE" id="PS00840">
    <property type="entry name" value="SUMT_2"/>
    <property type="match status" value="1"/>
</dbReference>
<dbReference type="CDD" id="cd11642">
    <property type="entry name" value="SUMT"/>
    <property type="match status" value="1"/>
</dbReference>
<keyword evidence="5" id="KW-0949">S-adenosyl-L-methionine</keyword>
<evidence type="ECO:0000256" key="5">
    <source>
        <dbReference type="ARBA" id="ARBA00022691"/>
    </source>
</evidence>
<protein>
    <recommendedName>
        <fullName evidence="2">uroporphyrinogen-III C-methyltransferase</fullName>
        <ecNumber evidence="2">2.1.1.107</ecNumber>
    </recommendedName>
</protein>
<evidence type="ECO:0000256" key="8">
    <source>
        <dbReference type="RuleBase" id="RU003960"/>
    </source>
</evidence>
<keyword evidence="3 8" id="KW-0489">Methyltransferase</keyword>
<comment type="pathway">
    <text evidence="7">Porphyrin-containing compound metabolism; siroheme biosynthesis; precorrin-2 from uroporphyrinogen III: step 1/1.</text>
</comment>
<gene>
    <name evidence="10" type="primary">cobA</name>
    <name evidence="10" type="ORF">CJO09_06080</name>
</gene>
<dbReference type="InterPro" id="IPR006366">
    <property type="entry name" value="CobA/CysG_C"/>
</dbReference>
<dbReference type="Pfam" id="PF00590">
    <property type="entry name" value="TP_methylase"/>
    <property type="match status" value="1"/>
</dbReference>
<evidence type="ECO:0000256" key="4">
    <source>
        <dbReference type="ARBA" id="ARBA00022679"/>
    </source>
</evidence>
<dbReference type="PANTHER" id="PTHR45790">
    <property type="entry name" value="SIROHEME SYNTHASE-RELATED"/>
    <property type="match status" value="1"/>
</dbReference>
<proteinExistence type="inferred from homology"/>
<evidence type="ECO:0000256" key="6">
    <source>
        <dbReference type="ARBA" id="ARBA00023244"/>
    </source>
</evidence>
<dbReference type="PROSITE" id="PS00839">
    <property type="entry name" value="SUMT_1"/>
    <property type="match status" value="1"/>
</dbReference>
<comment type="caution">
    <text evidence="10">The sequence shown here is derived from an EMBL/GenBank/DDBJ whole genome shotgun (WGS) entry which is preliminary data.</text>
</comment>
<dbReference type="InterPro" id="IPR050161">
    <property type="entry name" value="Siro_Cobalamin_biosynth"/>
</dbReference>
<reference evidence="10 11" key="1">
    <citation type="submission" date="2017-08" db="EMBL/GenBank/DDBJ databases">
        <title>Pusillimonas indicus sp. nov., a member of the family Alcaligenaceae isolated from surface seawater.</title>
        <authorList>
            <person name="Li J."/>
        </authorList>
    </citation>
    <scope>NUCLEOTIDE SEQUENCE [LARGE SCALE GENOMIC DNA]</scope>
    <source>
        <strain evidence="10 11">17-4A</strain>
    </source>
</reference>
<dbReference type="InterPro" id="IPR014777">
    <property type="entry name" value="4pyrrole_Mease_sub1"/>
</dbReference>
<dbReference type="Gene3D" id="3.30.950.10">
    <property type="entry name" value="Methyltransferase, Cobalt-precorrin-4 Transmethylase, Domain 2"/>
    <property type="match status" value="1"/>
</dbReference>
<dbReference type="EMBL" id="NQOU01000002">
    <property type="protein sequence ID" value="RII83174.1"/>
    <property type="molecule type" value="Genomic_DNA"/>
</dbReference>
<dbReference type="NCBIfam" id="NF004790">
    <property type="entry name" value="PRK06136.1"/>
    <property type="match status" value="1"/>
</dbReference>
<evidence type="ECO:0000259" key="9">
    <source>
        <dbReference type="Pfam" id="PF00590"/>
    </source>
</evidence>
<dbReference type="PANTHER" id="PTHR45790:SF3">
    <property type="entry name" value="S-ADENOSYL-L-METHIONINE-DEPENDENT UROPORPHYRINOGEN III METHYLTRANSFERASE, CHLOROPLASTIC"/>
    <property type="match status" value="1"/>
</dbReference>
<keyword evidence="11" id="KW-1185">Reference proteome</keyword>
<dbReference type="EC" id="2.1.1.107" evidence="2"/>
<evidence type="ECO:0000256" key="7">
    <source>
        <dbReference type="ARBA" id="ARBA00025705"/>
    </source>
</evidence>
<dbReference type="SUPFAM" id="SSF53790">
    <property type="entry name" value="Tetrapyrrole methylase"/>
    <property type="match status" value="1"/>
</dbReference>
<accession>A0ABX9MW35</accession>
<feature type="domain" description="Tetrapyrrole methylase" evidence="9">
    <location>
        <begin position="24"/>
        <end position="234"/>
    </location>
</feature>
<name>A0ABX9MW35_9BURK</name>
<evidence type="ECO:0000256" key="1">
    <source>
        <dbReference type="ARBA" id="ARBA00005879"/>
    </source>
</evidence>
<organism evidence="10 11">
    <name type="scientific">Neopusillimonas maritima</name>
    <dbReference type="NCBI Taxonomy" id="2026239"/>
    <lineage>
        <taxon>Bacteria</taxon>
        <taxon>Pseudomonadati</taxon>
        <taxon>Pseudomonadota</taxon>
        <taxon>Betaproteobacteria</taxon>
        <taxon>Burkholderiales</taxon>
        <taxon>Alcaligenaceae</taxon>
        <taxon>Neopusillimonas</taxon>
    </lineage>
</organism>
<dbReference type="InterPro" id="IPR014776">
    <property type="entry name" value="4pyrrole_Mease_sub2"/>
</dbReference>
<dbReference type="Gene3D" id="3.40.1010.10">
    <property type="entry name" value="Cobalt-precorrin-4 Transmethylase, Domain 1"/>
    <property type="match status" value="1"/>
</dbReference>
<evidence type="ECO:0000256" key="2">
    <source>
        <dbReference type="ARBA" id="ARBA00012162"/>
    </source>
</evidence>
<dbReference type="NCBIfam" id="TIGR01469">
    <property type="entry name" value="cobA_cysG_Cterm"/>
    <property type="match status" value="1"/>
</dbReference>
<dbReference type="InterPro" id="IPR003043">
    <property type="entry name" value="Uropor_MeTrfase_CS"/>
</dbReference>
<keyword evidence="4 8" id="KW-0808">Transferase</keyword>
<evidence type="ECO:0000313" key="10">
    <source>
        <dbReference type="EMBL" id="RII83174.1"/>
    </source>
</evidence>
<comment type="similarity">
    <text evidence="1 8">Belongs to the precorrin methyltransferase family.</text>
</comment>
<sequence>MPIMHNSAFEHEKITTTSSRPGQVWLVGAGPGDPDLITVKALKVLRAADVVIYDRLIAGDLLNCCPPQSIKLYVGKQRSRHSVPQSQINQLLVEYAQSGKKVVRLKGGDPFIFGRGGEEMMALRAHGVQVDIVPGITAASGCAAATGIPLTHRDHAGAVSLMTAHRCDGATDCDWASLTADRQRTLVFYMGLAQAQHISMELILHGLPGNTPAALISKGSTTQQKAVSCTVETLAKAATQEGLTSPCLIMVGSVVQLADPARITPASLTHFEQATAVCPE</sequence>
<evidence type="ECO:0000256" key="3">
    <source>
        <dbReference type="ARBA" id="ARBA00022603"/>
    </source>
</evidence>
<dbReference type="Proteomes" id="UP000266483">
    <property type="component" value="Unassembled WGS sequence"/>
</dbReference>